<feature type="transmembrane region" description="Helical" evidence="8">
    <location>
        <begin position="204"/>
        <end position="221"/>
    </location>
</feature>
<keyword evidence="5 8" id="KW-0812">Transmembrane</keyword>
<sequence>MSLDTLLLNPWLWLGLFILLAYTIEAITGFGSIVIALSLGALLLPIPAMLPVLVPLNICMSGYLAWRNRQHIHWPTLLKLILPLMLIGMLLGYGLRPWLSGQLLKALFGVLVLWFAGRELLRMFRGHISPPHPSWLSRSLTLGAGLTHGLFASGGPLLVYALAGTRLDKSQLRATLISVWFTLNSSMTVLFLLDGSLLPNLPRIASYLPLLVIGVVLGEILHHRLNEQRFRQVVYSLLVVTGVLLLGKAVL</sequence>
<comment type="similarity">
    <text evidence="2 8">Belongs to the 4-toluene sulfonate uptake permease (TSUP) (TC 2.A.102) family.</text>
</comment>
<feature type="transmembrane region" description="Helical" evidence="8">
    <location>
        <begin position="12"/>
        <end position="35"/>
    </location>
</feature>
<dbReference type="Proteomes" id="UP000242847">
    <property type="component" value="Unassembled WGS sequence"/>
</dbReference>
<dbReference type="InterPro" id="IPR002781">
    <property type="entry name" value="TM_pro_TauE-like"/>
</dbReference>
<evidence type="ECO:0000256" key="5">
    <source>
        <dbReference type="ARBA" id="ARBA00022692"/>
    </source>
</evidence>
<dbReference type="EMBL" id="MUBC01000027">
    <property type="protein sequence ID" value="ONM43477.1"/>
    <property type="molecule type" value="Genomic_DNA"/>
</dbReference>
<dbReference type="PANTHER" id="PTHR30269">
    <property type="entry name" value="TRANSMEMBRANE PROTEIN YFCA"/>
    <property type="match status" value="1"/>
</dbReference>
<feature type="transmembrane region" description="Helical" evidence="8">
    <location>
        <begin position="174"/>
        <end position="192"/>
    </location>
</feature>
<feature type="transmembrane region" description="Helical" evidence="8">
    <location>
        <begin position="42"/>
        <end position="66"/>
    </location>
</feature>
<dbReference type="RefSeq" id="WP_083728047.1">
    <property type="nucleotide sequence ID" value="NZ_FOUD01000003.1"/>
</dbReference>
<gene>
    <name evidence="9" type="ORF">BXT89_12715</name>
</gene>
<comment type="subcellular location">
    <subcellularLocation>
        <location evidence="1 8">Cell membrane</location>
        <topology evidence="1 8">Multi-pass membrane protein</topology>
    </subcellularLocation>
</comment>
<keyword evidence="10" id="KW-1185">Reference proteome</keyword>
<evidence type="ECO:0000256" key="8">
    <source>
        <dbReference type="RuleBase" id="RU363041"/>
    </source>
</evidence>
<evidence type="ECO:0000256" key="2">
    <source>
        <dbReference type="ARBA" id="ARBA00009142"/>
    </source>
</evidence>
<dbReference type="InterPro" id="IPR052017">
    <property type="entry name" value="TSUP"/>
</dbReference>
<evidence type="ECO:0000313" key="10">
    <source>
        <dbReference type="Proteomes" id="UP000242847"/>
    </source>
</evidence>
<evidence type="ECO:0000256" key="1">
    <source>
        <dbReference type="ARBA" id="ARBA00004651"/>
    </source>
</evidence>
<organism evidence="9 10">
    <name type="scientific">Halopseudomonas pachastrellae</name>
    <dbReference type="NCBI Taxonomy" id="254161"/>
    <lineage>
        <taxon>Bacteria</taxon>
        <taxon>Pseudomonadati</taxon>
        <taxon>Pseudomonadota</taxon>
        <taxon>Gammaproteobacteria</taxon>
        <taxon>Pseudomonadales</taxon>
        <taxon>Pseudomonadaceae</taxon>
        <taxon>Halopseudomonas</taxon>
    </lineage>
</organism>
<evidence type="ECO:0000256" key="4">
    <source>
        <dbReference type="ARBA" id="ARBA00022475"/>
    </source>
</evidence>
<evidence type="ECO:0000256" key="7">
    <source>
        <dbReference type="ARBA" id="ARBA00023136"/>
    </source>
</evidence>
<dbReference type="PANTHER" id="PTHR30269:SF37">
    <property type="entry name" value="MEMBRANE TRANSPORTER PROTEIN"/>
    <property type="match status" value="1"/>
</dbReference>
<dbReference type="GO" id="GO:0005886">
    <property type="term" value="C:plasma membrane"/>
    <property type="evidence" value="ECO:0007669"/>
    <property type="project" value="UniProtKB-SubCell"/>
</dbReference>
<evidence type="ECO:0000313" key="9">
    <source>
        <dbReference type="EMBL" id="ONM43477.1"/>
    </source>
</evidence>
<accession>A0A1S8DGF4</accession>
<keyword evidence="4 8" id="KW-1003">Cell membrane</keyword>
<dbReference type="STRING" id="254161.SAMN05216256_103158"/>
<protein>
    <recommendedName>
        <fullName evidence="8">Probable membrane transporter protein</fullName>
    </recommendedName>
</protein>
<name>A0A1S8DGF4_9GAMM</name>
<reference evidence="9 10" key="1">
    <citation type="submission" date="2017-01" db="EMBL/GenBank/DDBJ databases">
        <title>Draft genome sequence of Pseudomonas pachastrellae type strain CCUG 46540T from a deep sea.</title>
        <authorList>
            <person name="Gomila M."/>
            <person name="Mulet M."/>
            <person name="Lalucat J."/>
            <person name="Garcia-Valdes E."/>
        </authorList>
    </citation>
    <scope>NUCLEOTIDE SEQUENCE [LARGE SCALE GENOMIC DNA]</scope>
    <source>
        <strain evidence="9 10">CCUG 46540</strain>
    </source>
</reference>
<proteinExistence type="inferred from homology"/>
<dbReference type="OrthoDB" id="7843147at2"/>
<evidence type="ECO:0000256" key="6">
    <source>
        <dbReference type="ARBA" id="ARBA00022989"/>
    </source>
</evidence>
<feature type="transmembrane region" description="Helical" evidence="8">
    <location>
        <begin position="72"/>
        <end position="91"/>
    </location>
</feature>
<feature type="transmembrane region" description="Helical" evidence="8">
    <location>
        <begin position="141"/>
        <end position="162"/>
    </location>
</feature>
<comment type="caution">
    <text evidence="9">The sequence shown here is derived from an EMBL/GenBank/DDBJ whole genome shotgun (WGS) entry which is preliminary data.</text>
</comment>
<dbReference type="AlphaFoldDB" id="A0A1S8DGF4"/>
<evidence type="ECO:0000256" key="3">
    <source>
        <dbReference type="ARBA" id="ARBA00022448"/>
    </source>
</evidence>
<keyword evidence="3" id="KW-0813">Transport</keyword>
<feature type="transmembrane region" description="Helical" evidence="8">
    <location>
        <begin position="233"/>
        <end position="250"/>
    </location>
</feature>
<keyword evidence="7 8" id="KW-0472">Membrane</keyword>
<dbReference type="Pfam" id="PF01925">
    <property type="entry name" value="TauE"/>
    <property type="match status" value="1"/>
</dbReference>
<keyword evidence="6 8" id="KW-1133">Transmembrane helix</keyword>